<evidence type="ECO:0000313" key="1">
    <source>
        <dbReference type="Proteomes" id="UP000245341"/>
    </source>
</evidence>
<name>A0A7F8Q1K9_LEPWE</name>
<organism evidence="1 2">
    <name type="scientific">Leptonychotes weddellii</name>
    <name type="common">Weddell seal</name>
    <name type="synonym">Otaria weddellii</name>
    <dbReference type="NCBI Taxonomy" id="9713"/>
    <lineage>
        <taxon>Eukaryota</taxon>
        <taxon>Metazoa</taxon>
        <taxon>Chordata</taxon>
        <taxon>Craniata</taxon>
        <taxon>Vertebrata</taxon>
        <taxon>Euteleostomi</taxon>
        <taxon>Mammalia</taxon>
        <taxon>Eutheria</taxon>
        <taxon>Laurasiatheria</taxon>
        <taxon>Carnivora</taxon>
        <taxon>Caniformia</taxon>
        <taxon>Pinnipedia</taxon>
        <taxon>Phocidae</taxon>
        <taxon>Monachinae</taxon>
        <taxon>Lobodontini</taxon>
        <taxon>Leptonychotes</taxon>
    </lineage>
</organism>
<proteinExistence type="predicted"/>
<keyword evidence="1" id="KW-1185">Reference proteome</keyword>
<dbReference type="AlphaFoldDB" id="A0A7F8Q1K9"/>
<evidence type="ECO:0000313" key="2">
    <source>
        <dbReference type="RefSeq" id="XP_030875044.1"/>
    </source>
</evidence>
<dbReference type="KEGG" id="lww:115937364"/>
<dbReference type="Proteomes" id="UP000245341">
    <property type="component" value="Unplaced"/>
</dbReference>
<gene>
    <name evidence="2" type="primary">LOC115937364</name>
</gene>
<accession>A0A7F8Q1K9</accession>
<dbReference type="RefSeq" id="XP_030875044.1">
    <property type="nucleotide sequence ID" value="XM_031019184.1"/>
</dbReference>
<sequence length="141" mass="15071">MNTVPQIRLEMATRDRASQRLPLVAEPAVEGGPHLPTGRELAEASRFAYAALCGISLSQLFPEPEQSSFCTEFVAGLVKWLELPKAVLPTMTAFANGLGGEGADVFAPILLKDPILKDDPLVIIQDLLSFSLKDGSGGFTC</sequence>
<protein>
    <submittedName>
        <fullName evidence="2">Transmembrane and coiled-coil domain-containing protein 4-like</fullName>
    </submittedName>
</protein>
<reference evidence="2" key="1">
    <citation type="submission" date="2025-08" db="UniProtKB">
        <authorList>
            <consortium name="RefSeq"/>
        </authorList>
    </citation>
    <scope>IDENTIFICATION</scope>
    <source>
        <tissue evidence="2">Liver</tissue>
    </source>
</reference>
<dbReference type="OrthoDB" id="277931at2759"/>
<dbReference type="GeneID" id="115937364"/>